<feature type="transmembrane region" description="Helical" evidence="5">
    <location>
        <begin position="321"/>
        <end position="338"/>
    </location>
</feature>
<feature type="transmembrane region" description="Helical" evidence="5">
    <location>
        <begin position="176"/>
        <end position="195"/>
    </location>
</feature>
<evidence type="ECO:0000256" key="5">
    <source>
        <dbReference type="SAM" id="Phobius"/>
    </source>
</evidence>
<feature type="transmembrane region" description="Helical" evidence="5">
    <location>
        <begin position="285"/>
        <end position="309"/>
    </location>
</feature>
<dbReference type="STRING" id="1661398.A0A482VBR0"/>
<dbReference type="InterPro" id="IPR050186">
    <property type="entry name" value="TPT_transporter"/>
</dbReference>
<keyword evidence="7" id="KW-1185">Reference proteome</keyword>
<dbReference type="EMBL" id="QDEB01117041">
    <property type="protein sequence ID" value="RZB40652.1"/>
    <property type="molecule type" value="Genomic_DNA"/>
</dbReference>
<keyword evidence="4 5" id="KW-0472">Membrane</keyword>
<evidence type="ECO:0000313" key="7">
    <source>
        <dbReference type="Proteomes" id="UP000292052"/>
    </source>
</evidence>
<reference evidence="6 7" key="1">
    <citation type="submission" date="2017-03" db="EMBL/GenBank/DDBJ databases">
        <title>Genome of the blue death feigning beetle - Asbolus verrucosus.</title>
        <authorList>
            <person name="Rider S.D."/>
        </authorList>
    </citation>
    <scope>NUCLEOTIDE SEQUENCE [LARGE SCALE GENOMIC DNA]</scope>
    <source>
        <strain evidence="6">Butters</strain>
        <tissue evidence="6">Head and leg muscle</tissue>
    </source>
</reference>
<comment type="subcellular location">
    <subcellularLocation>
        <location evidence="1">Membrane</location>
        <topology evidence="1">Multi-pass membrane protein</topology>
    </subcellularLocation>
</comment>
<protein>
    <submittedName>
        <fullName evidence="6">Solute carrier family 35 member C2</fullName>
    </submittedName>
</protein>
<evidence type="ECO:0000256" key="1">
    <source>
        <dbReference type="ARBA" id="ARBA00004141"/>
    </source>
</evidence>
<feature type="transmembrane region" description="Helical" evidence="5">
    <location>
        <begin position="81"/>
        <end position="106"/>
    </location>
</feature>
<dbReference type="GO" id="GO:0016020">
    <property type="term" value="C:membrane"/>
    <property type="evidence" value="ECO:0007669"/>
    <property type="project" value="UniProtKB-SubCell"/>
</dbReference>
<dbReference type="Proteomes" id="UP000292052">
    <property type="component" value="Unassembled WGS sequence"/>
</dbReference>
<evidence type="ECO:0000313" key="6">
    <source>
        <dbReference type="EMBL" id="RZB40652.1"/>
    </source>
</evidence>
<accession>A0A482VBR0</accession>
<proteinExistence type="predicted"/>
<gene>
    <name evidence="6" type="ORF">BDFB_002800</name>
</gene>
<comment type="caution">
    <text evidence="6">The sequence shown here is derived from an EMBL/GenBank/DDBJ whole genome shotgun (WGS) entry which is preliminary data.</text>
</comment>
<feature type="transmembrane region" description="Helical" evidence="5">
    <location>
        <begin position="246"/>
        <end position="264"/>
    </location>
</feature>
<feature type="transmembrane region" description="Helical" evidence="5">
    <location>
        <begin position="149"/>
        <end position="170"/>
    </location>
</feature>
<dbReference type="OrthoDB" id="18894at2759"/>
<evidence type="ECO:0000256" key="2">
    <source>
        <dbReference type="ARBA" id="ARBA00022692"/>
    </source>
</evidence>
<evidence type="ECO:0000256" key="3">
    <source>
        <dbReference type="ARBA" id="ARBA00022989"/>
    </source>
</evidence>
<dbReference type="AlphaFoldDB" id="A0A482VBR0"/>
<sequence length="397" mass="45396">MLGKRQKLKYEAVESEEETDFDEKKRGFCNPACFWSSLFTAILIGTYYIPSICLTFYQRWLLQVIETVLDLTELTGSFQSFHFPLMTVVVHMIVKFLLSMLIRVILEKKQGKQRILLGWKEYIVAVAPMGLFSGLDIGFSNWGLELIQVSLYTMTKSTTIVFILGFSILFKLEKKSWSLVFIVVMITVGLILFTYKATQFDILGFSLLLLASISSGIRWTCVQLLLQKSKMGMRNPVDMIYHMQPWMLVSVLPFAMWMEGPAVIKNCQLFRYTDMSVFINTMSKVLVGAFIAFFMEMSEVLVEVFVLVLAVEWNGDKLSGINVLGLLICLSGITCHVLHKLKTSSHAMAKTYEVQAEHHELGEQLILNEDTHYDVSSESDERSDTQILFNILKSHDR</sequence>
<name>A0A482VBR0_ASBVE</name>
<keyword evidence="3 5" id="KW-1133">Transmembrane helix</keyword>
<dbReference type="PANTHER" id="PTHR11132">
    <property type="entry name" value="SOLUTE CARRIER FAMILY 35"/>
    <property type="match status" value="1"/>
</dbReference>
<keyword evidence="2 5" id="KW-0812">Transmembrane</keyword>
<evidence type="ECO:0000256" key="4">
    <source>
        <dbReference type="ARBA" id="ARBA00023136"/>
    </source>
</evidence>
<organism evidence="6 7">
    <name type="scientific">Asbolus verrucosus</name>
    <name type="common">Desert ironclad beetle</name>
    <dbReference type="NCBI Taxonomy" id="1661398"/>
    <lineage>
        <taxon>Eukaryota</taxon>
        <taxon>Metazoa</taxon>
        <taxon>Ecdysozoa</taxon>
        <taxon>Arthropoda</taxon>
        <taxon>Hexapoda</taxon>
        <taxon>Insecta</taxon>
        <taxon>Pterygota</taxon>
        <taxon>Neoptera</taxon>
        <taxon>Endopterygota</taxon>
        <taxon>Coleoptera</taxon>
        <taxon>Polyphaga</taxon>
        <taxon>Cucujiformia</taxon>
        <taxon>Tenebrionidae</taxon>
        <taxon>Pimeliinae</taxon>
        <taxon>Asbolus</taxon>
    </lineage>
</organism>
<feature type="transmembrane region" description="Helical" evidence="5">
    <location>
        <begin position="34"/>
        <end position="61"/>
    </location>
</feature>